<dbReference type="PROSITE" id="PS51339">
    <property type="entry name" value="PPASE_MYOTUBULARIN"/>
    <property type="match status" value="1"/>
</dbReference>
<dbReference type="Pfam" id="PF00169">
    <property type="entry name" value="PH"/>
    <property type="match status" value="1"/>
</dbReference>
<evidence type="ECO:0000256" key="2">
    <source>
        <dbReference type="SAM" id="MobiDB-lite"/>
    </source>
</evidence>
<dbReference type="GO" id="GO:0005085">
    <property type="term" value="F:guanyl-nucleotide exchange factor activity"/>
    <property type="evidence" value="ECO:0007669"/>
    <property type="project" value="TreeGrafter"/>
</dbReference>
<dbReference type="EMBL" id="JAQQBS010000001">
    <property type="protein sequence ID" value="KAK0176396.1"/>
    <property type="molecule type" value="Genomic_DNA"/>
</dbReference>
<evidence type="ECO:0000259" key="3">
    <source>
        <dbReference type="PROSITE" id="PS50003"/>
    </source>
</evidence>
<feature type="compositionally biased region" description="Acidic residues" evidence="2">
    <location>
        <begin position="842"/>
        <end position="853"/>
    </location>
</feature>
<feature type="domain" description="UDENN" evidence="5">
    <location>
        <begin position="21"/>
        <end position="452"/>
    </location>
</feature>
<dbReference type="InterPro" id="IPR030564">
    <property type="entry name" value="Myotubularin"/>
</dbReference>
<dbReference type="InterPro" id="IPR001194">
    <property type="entry name" value="cDENN_dom"/>
</dbReference>
<evidence type="ECO:0000259" key="5">
    <source>
        <dbReference type="PROSITE" id="PS50211"/>
    </source>
</evidence>
<dbReference type="Gene3D" id="3.30.450.200">
    <property type="match status" value="1"/>
</dbReference>
<dbReference type="CDD" id="cd14534">
    <property type="entry name" value="PTP-MTMR5-like"/>
    <property type="match status" value="1"/>
</dbReference>
<dbReference type="Pfam" id="PF06602">
    <property type="entry name" value="Myotub-related"/>
    <property type="match status" value="1"/>
</dbReference>
<accession>A0AA39KWR2</accession>
<dbReference type="PROSITE" id="PS50081">
    <property type="entry name" value="ZF_DAG_PE_2"/>
    <property type="match status" value="1"/>
</dbReference>
<dbReference type="Pfam" id="PF00130">
    <property type="entry name" value="C1_1"/>
    <property type="match status" value="1"/>
</dbReference>
<dbReference type="SMART" id="SM00799">
    <property type="entry name" value="DENN"/>
    <property type="match status" value="1"/>
</dbReference>
<dbReference type="SUPFAM" id="SSF50729">
    <property type="entry name" value="PH domain-like"/>
    <property type="match status" value="2"/>
</dbReference>
<dbReference type="InterPro" id="IPR029021">
    <property type="entry name" value="Prot-tyrosine_phosphatase-like"/>
</dbReference>
<dbReference type="InterPro" id="IPR022096">
    <property type="entry name" value="SBF1/SBF2"/>
</dbReference>
<dbReference type="PROSITE" id="PS50211">
    <property type="entry name" value="DENN"/>
    <property type="match status" value="1"/>
</dbReference>
<feature type="domain" description="PH" evidence="3">
    <location>
        <begin position="1949"/>
        <end position="2053"/>
    </location>
</feature>
<evidence type="ECO:0000259" key="4">
    <source>
        <dbReference type="PROSITE" id="PS50081"/>
    </source>
</evidence>
<dbReference type="Pfam" id="PF02141">
    <property type="entry name" value="DENN"/>
    <property type="match status" value="1"/>
</dbReference>
<evidence type="ECO:0000256" key="1">
    <source>
        <dbReference type="ARBA" id="ARBA00007471"/>
    </source>
</evidence>
<feature type="domain" description="Myotubularin phosphatase" evidence="6">
    <location>
        <begin position="1170"/>
        <end position="1711"/>
    </location>
</feature>
<dbReference type="PANTHER" id="PTHR10807:SF109">
    <property type="entry name" value="SET DOMAIN BINDING FACTOR, ISOFORM A"/>
    <property type="match status" value="1"/>
</dbReference>
<comment type="caution">
    <text evidence="7">The sequence shown here is derived from an EMBL/GenBank/DDBJ whole genome shotgun (WGS) entry which is preliminary data.</text>
</comment>
<dbReference type="Gene3D" id="3.30.60.20">
    <property type="match status" value="1"/>
</dbReference>
<dbReference type="InterPro" id="IPR001849">
    <property type="entry name" value="PH_domain"/>
</dbReference>
<evidence type="ECO:0000313" key="8">
    <source>
        <dbReference type="Proteomes" id="UP001168990"/>
    </source>
</evidence>
<protein>
    <recommendedName>
        <fullName evidence="9">Myotubularin-related protein 13</fullName>
    </recommendedName>
</protein>
<dbReference type="SUPFAM" id="SSF52799">
    <property type="entry name" value="(Phosphotyrosine protein) phosphatases II"/>
    <property type="match status" value="1"/>
</dbReference>
<dbReference type="Pfam" id="PF12335">
    <property type="entry name" value="SBF2"/>
    <property type="match status" value="1"/>
</dbReference>
<evidence type="ECO:0000313" key="7">
    <source>
        <dbReference type="EMBL" id="KAK0176396.1"/>
    </source>
</evidence>
<feature type="compositionally biased region" description="Polar residues" evidence="2">
    <location>
        <begin position="1378"/>
        <end position="1389"/>
    </location>
</feature>
<sequence>MLNSIAPNQPQEFTEMSRLADYFVVVGYDHDKERAGMSNGMIIQRFPEKDWPDTPFIDGIEWFCQPQGWALSTERQEPRFFVSILTDIDANRHYCACMCFNETVSIVPSKPVDEEEEPVDGDSRPLVRTIPAIAHHSIIYAPKCLVLVSRLDYIETFRNCLGIIYTEFIKNDKIPLETLVGNILGCIQVPPAGGPQVRFSIGAGDLQALQPPISPSLPITHTSVTLLFQQLGIRNILVLFSAVMTEHKILFHSASYSRLTEGCRALTALMYPFRYTHVYIPLLPAALVEVLSTPTPFIMGVHSSLKYEVAELMDVIVADLDGGSITVPDGVSLAILPEPFLSQTQDALSLVLHPELACADYAFPPLVTRAPNPPMLDKELRAVFMRTFAQLLQGYRSCLTLIRIQPKPVITFHKAAFLGERGLMDCDFTQRVLDCMFYTSFIAERGPPWRPCDLWDELYSNLSDQLKQESQDHRLILTHIQNIAKQLYKNEYPSPQQFVQKIERPPEGASERIHQPVLPLINPEQVQAIIDEALSRNNLKDRLSAFRPLQPRIVPSGPHISMVHDTRHLVSNSARRLEVLRNCVNCIFENKISDARKTFPAVLRALKSKAARLALCAELSQHVVGNKAMLEHQQFDLVVRLMNCALQDDSSIDEHGVAAALLPLATAFCRKLCTGVIQFAYTCIQEHAVWQNQQFWEDAFYQDVQKDIKRLYLPGDNFPMRFINDGFISPVSPRESKEFPLRDRCSMYRTQEPSALEIAAEQMRIWPSIDPERQKELIASEESTMYSQAIHYANRMVYLLVPPDIGAKIHRQDHVYDDERASNSITNSDVFVPRNSVPSDSGDAESGFEETDPGETGSAVIRMVSRFVDRVCTEGGVSSEHVRCLHQMVPGVVHMHIETLEAVYRESKTLPPIQKPKILTPNMLPGEEVIMDGLRVYLLPDGREESAAGLPRTPPLLPAEGAIFLTNYRIVFKGIPCDPFACEQMVVRAFPITSLTKEKRVAVQHSAHLDQCIQEGLQLRSCTFQLIKLAFDEEVTPENIDTLRKLINKARYPPHIFHHFAFNGQVLVTPTAHQKGKEKNATLKGFAKKTLLKTARKAGFKPKQSSKRQKYVLPNMNVTSGNKYMTSPGRMSLPVTDNNDLSHEDDLSIDEFEVSGFVASPPTDAKTLERLSERSYVRDWYRLGLCPNGLNNNRRNEPFRLTSVNCAYMMCRSYPALLVVPSLITDENIRRFCRLYRHSRMPVVTWRHPRTKALLIRGAGYHGKGVIGMLKAHPSSSANLKTTSSETTSTLEQEKYLMAMVAATPVSAVRQGSAWGMSDSSLSIDSLLIVAEDRNNATPEQSRRNVFNKGGGTLSSSVGKGPKNFGRWGSLKDKRHNSQASLASVNQRGTVRHSADSDSGTECVHTFQRAALYIFGEKSHMRGVKTESAPKIDFIPVEYHDIRHTKAAFKKLMRACMPSSLNVEPDQSFYKLIESSEWLQQLQSLMQISGAVIDLMDVQGSSVSVCLEDGWDTTTTVCSVAQVCLDPHYRTIDGFRTLIEKEWLGFGHRFGHRSNLSVNSQATNFTPTFLQFLDIVHQIQIQFPLAFEFNDYYLKFLAYHSVSCRFRTFLLDCEFDRVECGITAVEDKRGSLTSHHKGVDTGSDDEIVYPGGRLAGTHCGSNLGQSLFDYIEKQHARCPIFYNFMYTPNAEHPILRPVSHLSSLDIWQYYLEEELAHGPAYDLEILQQDSQQEEEAEAADGTTKSNRKIVTQGYDNISRMVPDQFSHLLEEIHKLETELGHLPQKWKVLWDKLELPNTDSLTRHASFSTALVRHHGRLIHKRSTLELLLRGKLAGGNTTGNESSVYAHPHRFERLDSATPTHCDACSGVLWGPVKAGLRCVDCGHVCHDKCADAVPKNCTKYKAVADSLQSHTLTRSGGDNGSVNSSGTTIQTSSQQYYEQFSSNVAENRTHEGYLYKRGALLKGWKQRWFVLDSIKHQLRYYDAMEDSHCKGYIDLAEVVSVNPAAPTPGPPKKTDDKSFFDLRTNRRTYNFCAGDAVTAQEWIEKVQACLQ</sequence>
<dbReference type="SMART" id="SM00800">
    <property type="entry name" value="uDENN"/>
    <property type="match status" value="1"/>
</dbReference>
<dbReference type="InterPro" id="IPR037516">
    <property type="entry name" value="Tripartite_DENN"/>
</dbReference>
<dbReference type="InterPro" id="IPR005113">
    <property type="entry name" value="uDENN_dom"/>
</dbReference>
<feature type="region of interest" description="Disordered" evidence="2">
    <location>
        <begin position="1339"/>
        <end position="1359"/>
    </location>
</feature>
<reference evidence="7" key="2">
    <citation type="submission" date="2023-03" db="EMBL/GenBank/DDBJ databases">
        <authorList>
            <person name="Inwood S.N."/>
            <person name="Skelly J.G."/>
            <person name="Guhlin J."/>
            <person name="Harrop T.W.R."/>
            <person name="Goldson S.G."/>
            <person name="Dearden P.K."/>
        </authorList>
    </citation>
    <scope>NUCLEOTIDE SEQUENCE</scope>
    <source>
        <strain evidence="7">Irish</strain>
        <tissue evidence="7">Whole body</tissue>
    </source>
</reference>
<dbReference type="Pfam" id="PF03456">
    <property type="entry name" value="uDENN"/>
    <property type="match status" value="1"/>
</dbReference>
<dbReference type="InterPro" id="IPR043153">
    <property type="entry name" value="DENN_C"/>
</dbReference>
<dbReference type="FunFam" id="3.40.50.11500:FF:000006">
    <property type="entry name" value="SET binding factor 2"/>
    <property type="match status" value="1"/>
</dbReference>
<dbReference type="PANTHER" id="PTHR10807">
    <property type="entry name" value="MYOTUBULARIN-RELATED"/>
    <property type="match status" value="1"/>
</dbReference>
<dbReference type="PROSITE" id="PS50003">
    <property type="entry name" value="PH_DOMAIN"/>
    <property type="match status" value="1"/>
</dbReference>
<dbReference type="InterPro" id="IPR011993">
    <property type="entry name" value="PH-like_dom_sf"/>
</dbReference>
<feature type="region of interest" description="Disordered" evidence="2">
    <location>
        <begin position="827"/>
        <end position="855"/>
    </location>
</feature>
<dbReference type="InterPro" id="IPR005112">
    <property type="entry name" value="dDENN_dom"/>
</dbReference>
<dbReference type="CDD" id="cd01235">
    <property type="entry name" value="PH_Sbf1_hMTMR5"/>
    <property type="match status" value="1"/>
</dbReference>
<dbReference type="InterPro" id="IPR010569">
    <property type="entry name" value="Myotubularin-like_Pase_dom"/>
</dbReference>
<organism evidence="7 8">
    <name type="scientific">Microctonus aethiopoides</name>
    <dbReference type="NCBI Taxonomy" id="144406"/>
    <lineage>
        <taxon>Eukaryota</taxon>
        <taxon>Metazoa</taxon>
        <taxon>Ecdysozoa</taxon>
        <taxon>Arthropoda</taxon>
        <taxon>Hexapoda</taxon>
        <taxon>Insecta</taxon>
        <taxon>Pterygota</taxon>
        <taxon>Neoptera</taxon>
        <taxon>Endopterygota</taxon>
        <taxon>Hymenoptera</taxon>
        <taxon>Apocrita</taxon>
        <taxon>Ichneumonoidea</taxon>
        <taxon>Braconidae</taxon>
        <taxon>Euphorinae</taxon>
        <taxon>Microctonus</taxon>
    </lineage>
</organism>
<dbReference type="Pfam" id="PF02893">
    <property type="entry name" value="GRAM"/>
    <property type="match status" value="1"/>
</dbReference>
<dbReference type="Gene3D" id="2.30.29.30">
    <property type="entry name" value="Pleckstrin-homology domain (PH domain)/Phosphotyrosine-binding domain (PTB)"/>
    <property type="match status" value="1"/>
</dbReference>
<dbReference type="GO" id="GO:0016020">
    <property type="term" value="C:membrane"/>
    <property type="evidence" value="ECO:0007669"/>
    <property type="project" value="TreeGrafter"/>
</dbReference>
<dbReference type="PROSITE" id="PS00479">
    <property type="entry name" value="ZF_DAG_PE_1"/>
    <property type="match status" value="1"/>
</dbReference>
<evidence type="ECO:0008006" key="9">
    <source>
        <dbReference type="Google" id="ProtNLM"/>
    </source>
</evidence>
<dbReference type="SMART" id="SM00109">
    <property type="entry name" value="C1"/>
    <property type="match status" value="1"/>
</dbReference>
<feature type="region of interest" description="Disordered" evidence="2">
    <location>
        <begin position="1378"/>
        <end position="1399"/>
    </location>
</feature>
<dbReference type="Proteomes" id="UP001168990">
    <property type="component" value="Unassembled WGS sequence"/>
</dbReference>
<reference evidence="7" key="1">
    <citation type="journal article" date="2023" name="bioRxiv">
        <title>Scaffold-level genome assemblies of two parasitoid biocontrol wasps reveal the parthenogenesis mechanism and an associated novel virus.</title>
        <authorList>
            <person name="Inwood S."/>
            <person name="Skelly J."/>
            <person name="Guhlin J."/>
            <person name="Harrop T."/>
            <person name="Goldson S."/>
            <person name="Dearden P."/>
        </authorList>
    </citation>
    <scope>NUCLEOTIDE SEQUENCE</scope>
    <source>
        <strain evidence="7">Irish</strain>
        <tissue evidence="7">Whole body</tissue>
    </source>
</reference>
<proteinExistence type="inferred from homology"/>
<dbReference type="SMART" id="SM00233">
    <property type="entry name" value="PH"/>
    <property type="match status" value="1"/>
</dbReference>
<dbReference type="InterPro" id="IPR004182">
    <property type="entry name" value="GRAM"/>
</dbReference>
<dbReference type="CDD" id="cd13208">
    <property type="entry name" value="PH-GRAM_MTMR5_MTMR13"/>
    <property type="match status" value="1"/>
</dbReference>
<keyword evidence="8" id="KW-1185">Reference proteome</keyword>
<dbReference type="GO" id="GO:0005737">
    <property type="term" value="C:cytoplasm"/>
    <property type="evidence" value="ECO:0007669"/>
    <property type="project" value="TreeGrafter"/>
</dbReference>
<dbReference type="InterPro" id="IPR002219">
    <property type="entry name" value="PKC_DAG/PE"/>
</dbReference>
<name>A0AA39KWR2_9HYME</name>
<gene>
    <name evidence="7" type="ORF">PV328_000539</name>
</gene>
<dbReference type="Gene3D" id="3.40.50.11500">
    <property type="match status" value="1"/>
</dbReference>
<feature type="domain" description="Phorbol-ester/DAG-type" evidence="4">
    <location>
        <begin position="1849"/>
        <end position="1899"/>
    </location>
</feature>
<dbReference type="SMART" id="SM00568">
    <property type="entry name" value="GRAM"/>
    <property type="match status" value="1"/>
</dbReference>
<dbReference type="SMART" id="SM00801">
    <property type="entry name" value="dDENN"/>
    <property type="match status" value="1"/>
</dbReference>
<comment type="similarity">
    <text evidence="1">Belongs to the protein-tyrosine phosphatase family. Non-receptor class myotubularin subfamily.</text>
</comment>
<evidence type="ECO:0000259" key="6">
    <source>
        <dbReference type="PROSITE" id="PS51339"/>
    </source>
</evidence>